<organism evidence="3 4">
    <name type="scientific">Arenibacter antarcticus</name>
    <dbReference type="NCBI Taxonomy" id="2040469"/>
    <lineage>
        <taxon>Bacteria</taxon>
        <taxon>Pseudomonadati</taxon>
        <taxon>Bacteroidota</taxon>
        <taxon>Flavobacteriia</taxon>
        <taxon>Flavobacteriales</taxon>
        <taxon>Flavobacteriaceae</taxon>
        <taxon>Arenibacter</taxon>
    </lineage>
</organism>
<dbReference type="Gene3D" id="6.10.10.120">
    <property type="entry name" value="Antitoxin ParD1-like"/>
    <property type="match status" value="1"/>
</dbReference>
<evidence type="ECO:0000256" key="1">
    <source>
        <dbReference type="ARBA" id="ARBA00008580"/>
    </source>
</evidence>
<dbReference type="NCBIfam" id="TIGR02606">
    <property type="entry name" value="antidote_CC2985"/>
    <property type="match status" value="1"/>
</dbReference>
<keyword evidence="2" id="KW-1277">Toxin-antitoxin system</keyword>
<proteinExistence type="inferred from homology"/>
<sequence length="84" mass="9643">MGVIRKSITFTEQQDEWIKKQIEKGDFTNDSEYIRHLVRTHQSTQQDLIALEMALDEGLASGVSDKSVDDIWKDAELKYAKKNG</sequence>
<dbReference type="SUPFAM" id="SSF47598">
    <property type="entry name" value="Ribbon-helix-helix"/>
    <property type="match status" value="1"/>
</dbReference>
<name>A0ABW5VJ13_9FLAO</name>
<accession>A0ABW5VJ13</accession>
<dbReference type="EMBL" id="JBHUOK010000030">
    <property type="protein sequence ID" value="MFD2790465.1"/>
    <property type="molecule type" value="Genomic_DNA"/>
</dbReference>
<dbReference type="PANTHER" id="PTHR36582:SF2">
    <property type="entry name" value="ANTITOXIN PARD"/>
    <property type="match status" value="1"/>
</dbReference>
<dbReference type="Proteomes" id="UP001597532">
    <property type="component" value="Unassembled WGS sequence"/>
</dbReference>
<keyword evidence="4" id="KW-1185">Reference proteome</keyword>
<gene>
    <name evidence="3" type="ORF">ACFS1K_11895</name>
</gene>
<dbReference type="PANTHER" id="PTHR36582">
    <property type="entry name" value="ANTITOXIN PARD"/>
    <property type="match status" value="1"/>
</dbReference>
<evidence type="ECO:0000256" key="2">
    <source>
        <dbReference type="ARBA" id="ARBA00022649"/>
    </source>
</evidence>
<evidence type="ECO:0000313" key="4">
    <source>
        <dbReference type="Proteomes" id="UP001597532"/>
    </source>
</evidence>
<dbReference type="RefSeq" id="WP_103442907.1">
    <property type="nucleotide sequence ID" value="NZ_CP166679.1"/>
</dbReference>
<dbReference type="InterPro" id="IPR010985">
    <property type="entry name" value="Ribbon_hlx_hlx"/>
</dbReference>
<evidence type="ECO:0000313" key="3">
    <source>
        <dbReference type="EMBL" id="MFD2790465.1"/>
    </source>
</evidence>
<reference evidence="4" key="1">
    <citation type="journal article" date="2019" name="Int. J. Syst. Evol. Microbiol.">
        <title>The Global Catalogue of Microorganisms (GCM) 10K type strain sequencing project: providing services to taxonomists for standard genome sequencing and annotation.</title>
        <authorList>
            <consortium name="The Broad Institute Genomics Platform"/>
            <consortium name="The Broad Institute Genome Sequencing Center for Infectious Disease"/>
            <person name="Wu L."/>
            <person name="Ma J."/>
        </authorList>
    </citation>
    <scope>NUCLEOTIDE SEQUENCE [LARGE SCALE GENOMIC DNA]</scope>
    <source>
        <strain evidence="4">KCTC 52924</strain>
    </source>
</reference>
<dbReference type="InterPro" id="IPR038296">
    <property type="entry name" value="ParD_sf"/>
</dbReference>
<dbReference type="InterPro" id="IPR022789">
    <property type="entry name" value="ParD"/>
</dbReference>
<dbReference type="Pfam" id="PF03693">
    <property type="entry name" value="ParD_antitoxin"/>
    <property type="match status" value="1"/>
</dbReference>
<comment type="similarity">
    <text evidence="1">Belongs to the ParD antitoxin family.</text>
</comment>
<comment type="caution">
    <text evidence="3">The sequence shown here is derived from an EMBL/GenBank/DDBJ whole genome shotgun (WGS) entry which is preliminary data.</text>
</comment>
<protein>
    <submittedName>
        <fullName evidence="3">Type II toxin-antitoxin system ParD family antitoxin</fullName>
    </submittedName>
</protein>